<evidence type="ECO:0000256" key="1">
    <source>
        <dbReference type="ARBA" id="ARBA00009921"/>
    </source>
</evidence>
<dbReference type="PANTHER" id="PTHR11046:SF0">
    <property type="entry name" value="OLIGORIBONUCLEASE, MITOCHONDRIAL"/>
    <property type="match status" value="1"/>
</dbReference>
<dbReference type="NCBIfam" id="NF003765">
    <property type="entry name" value="PRK05359.1"/>
    <property type="match status" value="1"/>
</dbReference>
<comment type="similarity">
    <text evidence="1">Belongs to the oligoribonuclease family.</text>
</comment>
<evidence type="ECO:0000256" key="4">
    <source>
        <dbReference type="ARBA" id="ARBA00022839"/>
    </source>
</evidence>
<dbReference type="InterPro" id="IPR013520">
    <property type="entry name" value="Ribonucl_H"/>
</dbReference>
<gene>
    <name evidence="6" type="ORF">A2572_01600</name>
</gene>
<evidence type="ECO:0000313" key="6">
    <source>
        <dbReference type="EMBL" id="OGD83356.1"/>
    </source>
</evidence>
<keyword evidence="4" id="KW-0269">Exonuclease</keyword>
<dbReference type="GO" id="GO:0003676">
    <property type="term" value="F:nucleic acid binding"/>
    <property type="evidence" value="ECO:0007669"/>
    <property type="project" value="InterPro"/>
</dbReference>
<keyword evidence="2" id="KW-0540">Nuclease</keyword>
<reference evidence="6 7" key="1">
    <citation type="journal article" date="2016" name="Nat. Commun.">
        <title>Thousands of microbial genomes shed light on interconnected biogeochemical processes in an aquifer system.</title>
        <authorList>
            <person name="Anantharaman K."/>
            <person name="Brown C.T."/>
            <person name="Hug L.A."/>
            <person name="Sharon I."/>
            <person name="Castelle C.J."/>
            <person name="Probst A.J."/>
            <person name="Thomas B.C."/>
            <person name="Singh A."/>
            <person name="Wilkins M.J."/>
            <person name="Karaoz U."/>
            <person name="Brodie E.L."/>
            <person name="Williams K.H."/>
            <person name="Hubbard S.S."/>
            <person name="Banfield J.F."/>
        </authorList>
    </citation>
    <scope>NUCLEOTIDE SEQUENCE [LARGE SCALE GENOMIC DNA]</scope>
</reference>
<dbReference type="Proteomes" id="UP000179237">
    <property type="component" value="Unassembled WGS sequence"/>
</dbReference>
<organism evidence="6 7">
    <name type="scientific">Candidatus Collierbacteria bacterium RIFOXYD1_FULL_40_9</name>
    <dbReference type="NCBI Taxonomy" id="1817731"/>
    <lineage>
        <taxon>Bacteria</taxon>
        <taxon>Candidatus Collieribacteriota</taxon>
    </lineage>
</organism>
<proteinExistence type="inferred from homology"/>
<dbReference type="GO" id="GO:0000175">
    <property type="term" value="F:3'-5'-RNA exonuclease activity"/>
    <property type="evidence" value="ECO:0007669"/>
    <property type="project" value="InterPro"/>
</dbReference>
<evidence type="ECO:0000259" key="5">
    <source>
        <dbReference type="SMART" id="SM00479"/>
    </source>
</evidence>
<protein>
    <recommendedName>
        <fullName evidence="5">Exonuclease domain-containing protein</fullName>
    </recommendedName>
</protein>
<dbReference type="AlphaFoldDB" id="A0A1F5FUR4"/>
<accession>A0A1F5FUR4</accession>
<dbReference type="CDD" id="cd06135">
    <property type="entry name" value="Orn"/>
    <property type="match status" value="1"/>
</dbReference>
<feature type="domain" description="Exonuclease" evidence="5">
    <location>
        <begin position="8"/>
        <end position="180"/>
    </location>
</feature>
<dbReference type="SUPFAM" id="SSF53098">
    <property type="entry name" value="Ribonuclease H-like"/>
    <property type="match status" value="1"/>
</dbReference>
<dbReference type="PANTHER" id="PTHR11046">
    <property type="entry name" value="OLIGORIBONUCLEASE, MITOCHONDRIAL"/>
    <property type="match status" value="1"/>
</dbReference>
<evidence type="ECO:0000313" key="7">
    <source>
        <dbReference type="Proteomes" id="UP000179237"/>
    </source>
</evidence>
<dbReference type="SMART" id="SM00479">
    <property type="entry name" value="EXOIII"/>
    <property type="match status" value="1"/>
</dbReference>
<dbReference type="InterPro" id="IPR012337">
    <property type="entry name" value="RNaseH-like_sf"/>
</dbReference>
<comment type="caution">
    <text evidence="6">The sequence shown here is derived from an EMBL/GenBank/DDBJ whole genome shotgun (WGS) entry which is preliminary data.</text>
</comment>
<dbReference type="EMBL" id="MFAQ01000019">
    <property type="protein sequence ID" value="OGD83356.1"/>
    <property type="molecule type" value="Genomic_DNA"/>
</dbReference>
<dbReference type="InterPro" id="IPR036397">
    <property type="entry name" value="RNaseH_sf"/>
</dbReference>
<evidence type="ECO:0000256" key="3">
    <source>
        <dbReference type="ARBA" id="ARBA00022801"/>
    </source>
</evidence>
<dbReference type="Gene3D" id="3.30.420.10">
    <property type="entry name" value="Ribonuclease H-like superfamily/Ribonuclease H"/>
    <property type="match status" value="1"/>
</dbReference>
<name>A0A1F5FUR4_9BACT</name>
<sequence>MSPFTNAPLFWIDLEFTDLDVKRGKIVEIASVITDSNLNIKHMGPDLVIYQPPEVLEGMVMWNQSHFEYSGLLEEIRSSKITLGKAYQKTLNFLKQHCPFQSAMLAGSSVYIDREFLGEQMPEIYNYLHHHIVDVNTIKELTRRWYPRIPLYPKNYTHRAQSDIIDSINELKYYREKIFK</sequence>
<dbReference type="Pfam" id="PF00929">
    <property type="entry name" value="RNase_T"/>
    <property type="match status" value="1"/>
</dbReference>
<evidence type="ECO:0000256" key="2">
    <source>
        <dbReference type="ARBA" id="ARBA00022722"/>
    </source>
</evidence>
<keyword evidence="3" id="KW-0378">Hydrolase</keyword>
<dbReference type="InterPro" id="IPR022894">
    <property type="entry name" value="Oligoribonuclease"/>
</dbReference>